<dbReference type="PROSITE" id="PS51371">
    <property type="entry name" value="CBS"/>
    <property type="match status" value="2"/>
</dbReference>
<feature type="domain" description="CBS" evidence="3">
    <location>
        <begin position="103"/>
        <end position="157"/>
    </location>
</feature>
<proteinExistence type="predicted"/>
<comment type="caution">
    <text evidence="4">The sequence shown here is derived from an EMBL/GenBank/DDBJ whole genome shotgun (WGS) entry which is preliminary data.</text>
</comment>
<dbReference type="PANTHER" id="PTHR43080:SF26">
    <property type="entry name" value="REGULATORY PROTEIN"/>
    <property type="match status" value="1"/>
</dbReference>
<dbReference type="PANTHER" id="PTHR43080">
    <property type="entry name" value="CBS DOMAIN-CONTAINING PROTEIN CBSX3, MITOCHONDRIAL"/>
    <property type="match status" value="1"/>
</dbReference>
<dbReference type="OrthoDB" id="9790355at2"/>
<dbReference type="Pfam" id="PF00571">
    <property type="entry name" value="CBS"/>
    <property type="match status" value="2"/>
</dbReference>
<dbReference type="AlphaFoldDB" id="A0A4Z0LZ71"/>
<dbReference type="RefSeq" id="WP_135444719.1">
    <property type="nucleotide sequence ID" value="NZ_SRLE01000009.1"/>
</dbReference>
<dbReference type="SUPFAM" id="SSF54631">
    <property type="entry name" value="CBS-domain pair"/>
    <property type="match status" value="1"/>
</dbReference>
<evidence type="ECO:0000256" key="1">
    <source>
        <dbReference type="ARBA" id="ARBA00023122"/>
    </source>
</evidence>
<name>A0A4Z0LZ71_9GAMM</name>
<dbReference type="InterPro" id="IPR051257">
    <property type="entry name" value="Diverse_CBS-Domain"/>
</dbReference>
<dbReference type="Proteomes" id="UP000298050">
    <property type="component" value="Unassembled WGS sequence"/>
</dbReference>
<dbReference type="EMBL" id="SRLE01000009">
    <property type="protein sequence ID" value="TGD72524.1"/>
    <property type="molecule type" value="Genomic_DNA"/>
</dbReference>
<evidence type="ECO:0000313" key="5">
    <source>
        <dbReference type="Proteomes" id="UP000298050"/>
    </source>
</evidence>
<reference evidence="4 5" key="1">
    <citation type="submission" date="2019-04" db="EMBL/GenBank/DDBJ databases">
        <title>Taxonomy of novel Haliea sp. from mangrove soil of West Coast of India.</title>
        <authorList>
            <person name="Verma A."/>
            <person name="Kumar P."/>
            <person name="Krishnamurthi S."/>
        </authorList>
    </citation>
    <scope>NUCLEOTIDE SEQUENCE [LARGE SCALE GENOMIC DNA]</scope>
    <source>
        <strain evidence="4 5">SAOS-164</strain>
    </source>
</reference>
<dbReference type="Gene3D" id="3.10.580.10">
    <property type="entry name" value="CBS-domain"/>
    <property type="match status" value="1"/>
</dbReference>
<organism evidence="4 5">
    <name type="scientific">Mangrovimicrobium sediminis</name>
    <dbReference type="NCBI Taxonomy" id="2562682"/>
    <lineage>
        <taxon>Bacteria</taxon>
        <taxon>Pseudomonadati</taxon>
        <taxon>Pseudomonadota</taxon>
        <taxon>Gammaproteobacteria</taxon>
        <taxon>Cellvibrionales</taxon>
        <taxon>Halieaceae</taxon>
        <taxon>Mangrovimicrobium</taxon>
    </lineage>
</organism>
<accession>A0A4Z0LZ71</accession>
<evidence type="ECO:0000256" key="2">
    <source>
        <dbReference type="PROSITE-ProRule" id="PRU00703"/>
    </source>
</evidence>
<dbReference type="InterPro" id="IPR046342">
    <property type="entry name" value="CBS_dom_sf"/>
</dbReference>
<evidence type="ECO:0000259" key="3">
    <source>
        <dbReference type="PROSITE" id="PS51371"/>
    </source>
</evidence>
<protein>
    <submittedName>
        <fullName evidence="4">CBS domain-containing protein</fullName>
    </submittedName>
</protein>
<keyword evidence="5" id="KW-1185">Reference proteome</keyword>
<keyword evidence="1 2" id="KW-0129">CBS domain</keyword>
<feature type="domain" description="CBS" evidence="3">
    <location>
        <begin position="13"/>
        <end position="70"/>
    </location>
</feature>
<dbReference type="InterPro" id="IPR000644">
    <property type="entry name" value="CBS_dom"/>
</dbReference>
<sequence>MANSDYVKCSDIMHTPPTYLYVDSTVQDTIDMLLEHHMYDVPVVDRNEVFVGEISIRRLAGLLLPTSLSMEQGLMNTSFMRETLEDIRQRLHKASGSPIEPYLNRDTVVVYPDSPLIDALMLLYHKFIRIPVVSRENGHLVGAISLITLLRSLEEAD</sequence>
<gene>
    <name evidence="4" type="ORF">E4634_13410</name>
</gene>
<evidence type="ECO:0000313" key="4">
    <source>
        <dbReference type="EMBL" id="TGD72524.1"/>
    </source>
</evidence>
<dbReference type="SMART" id="SM00116">
    <property type="entry name" value="CBS"/>
    <property type="match status" value="2"/>
</dbReference>